<keyword evidence="5 6" id="KW-0624">Polysaccharide degradation</keyword>
<keyword evidence="3 6" id="KW-0119">Carbohydrate metabolism</keyword>
<keyword evidence="10" id="KW-1185">Reference proteome</keyword>
<dbReference type="GeneID" id="92049196"/>
<evidence type="ECO:0000256" key="5">
    <source>
        <dbReference type="ARBA" id="ARBA00023326"/>
    </source>
</evidence>
<comment type="catalytic activity">
    <reaction evidence="6">
        <text>Endohydrolysis of (1-&gt;4)-beta-D-xylosidic linkages in xylans.</text>
        <dbReference type="EC" id="3.2.1.8"/>
    </reaction>
</comment>
<dbReference type="EMBL" id="JAQQWN010000009">
    <property type="protein sequence ID" value="KAK8065074.1"/>
    <property type="molecule type" value="Genomic_DNA"/>
</dbReference>
<feature type="domain" description="GH10" evidence="8">
    <location>
        <begin position="130"/>
        <end position="411"/>
    </location>
</feature>
<dbReference type="InterPro" id="IPR044846">
    <property type="entry name" value="GH10"/>
</dbReference>
<dbReference type="InterPro" id="IPR017853">
    <property type="entry name" value="GH"/>
</dbReference>
<dbReference type="RefSeq" id="XP_066661828.1">
    <property type="nucleotide sequence ID" value="XM_066816136.1"/>
</dbReference>
<evidence type="ECO:0000259" key="8">
    <source>
        <dbReference type="PROSITE" id="PS51760"/>
    </source>
</evidence>
<sequence>MGQLVAVGPTIIAGYGSWGCSLRAAGKRATEPGLYSTVADQPPRLLTFLPPWAPWPALASTSPALQRPSSPPPPPPVTPSPPPCGDHHLHRPHDRRVVGRPLGHPSKAPGPNAGLDELFKAKGKKYVGTSADQFSLNNANVAKLVASDFGQVTPENSMKWDAIEPRKDGFNFGGADYLVKYAKDNNKIVRGHTLLWYQQLPQWVKDITDKAELTKVLQNHIAKVVGRYKGQIYAWDVVNEIFEESGELRDMVFTRVLGEDFVRIAFEAAKAADPAAKLYINEYHLESASGTKVTGLNNYVKKWIAAGIPIDGVGLQGHLGGANPTAAEMKAGMELLSKSGVTELAITELDILNAPADEFVKVFEACLDIEMCVGITTWGVSDANSWLPNDSPLLFDKQYQQKAAYKAVHDLLSK</sequence>
<dbReference type="Gene3D" id="3.20.20.80">
    <property type="entry name" value="Glycosidases"/>
    <property type="match status" value="1"/>
</dbReference>
<dbReference type="PANTHER" id="PTHR31490:SF76">
    <property type="entry name" value="ENDO-1,4-BETA-XYLANASE C"/>
    <property type="match status" value="1"/>
</dbReference>
<feature type="region of interest" description="Disordered" evidence="7">
    <location>
        <begin position="59"/>
        <end position="115"/>
    </location>
</feature>
<evidence type="ECO:0000313" key="9">
    <source>
        <dbReference type="EMBL" id="KAK8065074.1"/>
    </source>
</evidence>
<dbReference type="SUPFAM" id="SSF51445">
    <property type="entry name" value="(Trans)glycosidases"/>
    <property type="match status" value="1"/>
</dbReference>
<gene>
    <name evidence="9" type="ORF">PG997_011821</name>
</gene>
<keyword evidence="4 6" id="KW-0326">Glycosidase</keyword>
<dbReference type="InterPro" id="IPR001000">
    <property type="entry name" value="GH10_dom"/>
</dbReference>
<keyword evidence="2 6" id="KW-0378">Hydrolase</keyword>
<evidence type="ECO:0000256" key="6">
    <source>
        <dbReference type="RuleBase" id="RU361174"/>
    </source>
</evidence>
<dbReference type="EC" id="3.2.1.8" evidence="6"/>
<accession>A0ABR1V4T0</accession>
<feature type="compositionally biased region" description="Pro residues" evidence="7">
    <location>
        <begin position="69"/>
        <end position="84"/>
    </location>
</feature>
<evidence type="ECO:0000256" key="2">
    <source>
        <dbReference type="ARBA" id="ARBA00022801"/>
    </source>
</evidence>
<proteinExistence type="inferred from homology"/>
<dbReference type="Pfam" id="PF00331">
    <property type="entry name" value="Glyco_hydro_10"/>
    <property type="match status" value="1"/>
</dbReference>
<dbReference type="PANTHER" id="PTHR31490">
    <property type="entry name" value="GLYCOSYL HYDROLASE"/>
    <property type="match status" value="1"/>
</dbReference>
<comment type="caution">
    <text evidence="9">The sequence shown here is derived from an EMBL/GenBank/DDBJ whole genome shotgun (WGS) entry which is preliminary data.</text>
</comment>
<evidence type="ECO:0000256" key="7">
    <source>
        <dbReference type="SAM" id="MobiDB-lite"/>
    </source>
</evidence>
<organism evidence="9 10">
    <name type="scientific">Apiospora hydei</name>
    <dbReference type="NCBI Taxonomy" id="1337664"/>
    <lineage>
        <taxon>Eukaryota</taxon>
        <taxon>Fungi</taxon>
        <taxon>Dikarya</taxon>
        <taxon>Ascomycota</taxon>
        <taxon>Pezizomycotina</taxon>
        <taxon>Sordariomycetes</taxon>
        <taxon>Xylariomycetidae</taxon>
        <taxon>Amphisphaeriales</taxon>
        <taxon>Apiosporaceae</taxon>
        <taxon>Apiospora</taxon>
    </lineage>
</organism>
<comment type="similarity">
    <text evidence="1 6">Belongs to the glycosyl hydrolase 10 (cellulase F) family.</text>
</comment>
<name>A0ABR1V4T0_9PEZI</name>
<evidence type="ECO:0000256" key="1">
    <source>
        <dbReference type="ARBA" id="ARBA00007495"/>
    </source>
</evidence>
<dbReference type="Proteomes" id="UP001433268">
    <property type="component" value="Unassembled WGS sequence"/>
</dbReference>
<evidence type="ECO:0000256" key="3">
    <source>
        <dbReference type="ARBA" id="ARBA00023277"/>
    </source>
</evidence>
<dbReference type="PROSITE" id="PS51760">
    <property type="entry name" value="GH10_2"/>
    <property type="match status" value="1"/>
</dbReference>
<reference evidence="9 10" key="1">
    <citation type="submission" date="2023-01" db="EMBL/GenBank/DDBJ databases">
        <title>Analysis of 21 Apiospora genomes using comparative genomics revels a genus with tremendous synthesis potential of carbohydrate active enzymes and secondary metabolites.</title>
        <authorList>
            <person name="Sorensen T."/>
        </authorList>
    </citation>
    <scope>NUCLEOTIDE SEQUENCE [LARGE SCALE GENOMIC DNA]</scope>
    <source>
        <strain evidence="9 10">CBS 114990</strain>
    </source>
</reference>
<evidence type="ECO:0000313" key="10">
    <source>
        <dbReference type="Proteomes" id="UP001433268"/>
    </source>
</evidence>
<protein>
    <recommendedName>
        <fullName evidence="6">Beta-xylanase</fullName>
        <ecNumber evidence="6">3.2.1.8</ecNumber>
    </recommendedName>
</protein>
<dbReference type="SMART" id="SM00633">
    <property type="entry name" value="Glyco_10"/>
    <property type="match status" value="1"/>
</dbReference>
<dbReference type="PRINTS" id="PR00134">
    <property type="entry name" value="GLHYDRLASE10"/>
</dbReference>
<evidence type="ECO:0000256" key="4">
    <source>
        <dbReference type="ARBA" id="ARBA00023295"/>
    </source>
</evidence>